<dbReference type="OrthoDB" id="276422at2759"/>
<keyword evidence="6" id="KW-0809">Transit peptide</keyword>
<evidence type="ECO:0000256" key="5">
    <source>
        <dbReference type="ARBA" id="ARBA00022695"/>
    </source>
</evidence>
<dbReference type="GO" id="GO:0006390">
    <property type="term" value="P:mitochondrial transcription"/>
    <property type="evidence" value="ECO:0007669"/>
    <property type="project" value="TreeGrafter"/>
</dbReference>
<dbReference type="STRING" id="178035.A0A154PDX1"/>
<dbReference type="InterPro" id="IPR043502">
    <property type="entry name" value="DNA/RNA_pol_sf"/>
</dbReference>
<evidence type="ECO:0000256" key="2">
    <source>
        <dbReference type="ARBA" id="ARBA00012418"/>
    </source>
</evidence>
<dbReference type="FunFam" id="1.10.287.280:FF:000001">
    <property type="entry name" value="DNA-directed RNA polymerase"/>
    <property type="match status" value="1"/>
</dbReference>
<evidence type="ECO:0000256" key="7">
    <source>
        <dbReference type="ARBA" id="ARBA00023163"/>
    </source>
</evidence>
<dbReference type="EC" id="2.7.7.6" evidence="2 9"/>
<dbReference type="Pfam" id="PF00940">
    <property type="entry name" value="RNA_pol"/>
    <property type="match status" value="1"/>
</dbReference>
<dbReference type="GO" id="GO:0071897">
    <property type="term" value="P:DNA biosynthetic process"/>
    <property type="evidence" value="ECO:0007669"/>
    <property type="project" value="UniProtKB-ARBA"/>
</dbReference>
<evidence type="ECO:0000256" key="3">
    <source>
        <dbReference type="ARBA" id="ARBA00022478"/>
    </source>
</evidence>
<keyword evidence="7 9" id="KW-0804">Transcription</keyword>
<keyword evidence="4 9" id="KW-0808">Transferase</keyword>
<dbReference type="PROSITE" id="PS00900">
    <property type="entry name" value="RNA_POL_PHAGE_1"/>
    <property type="match status" value="1"/>
</dbReference>
<evidence type="ECO:0000256" key="8">
    <source>
        <dbReference type="ARBA" id="ARBA00048552"/>
    </source>
</evidence>
<evidence type="ECO:0000259" key="10">
    <source>
        <dbReference type="SMART" id="SM01311"/>
    </source>
</evidence>
<dbReference type="SMART" id="SM01311">
    <property type="entry name" value="RPOL_N"/>
    <property type="match status" value="1"/>
</dbReference>
<name>A0A154PDX1_DUFNO</name>
<keyword evidence="12" id="KW-1185">Reference proteome</keyword>
<dbReference type="Gene3D" id="1.25.40.10">
    <property type="entry name" value="Tetratricopeptide repeat domain"/>
    <property type="match status" value="1"/>
</dbReference>
<gene>
    <name evidence="11" type="ORF">WN55_00140</name>
</gene>
<evidence type="ECO:0000313" key="11">
    <source>
        <dbReference type="EMBL" id="KZC09468.1"/>
    </source>
</evidence>
<dbReference type="AlphaFoldDB" id="A0A154PDX1"/>
<dbReference type="PANTHER" id="PTHR10102:SF0">
    <property type="entry name" value="DNA-DIRECTED RNA POLYMERASE, MITOCHONDRIAL"/>
    <property type="match status" value="1"/>
</dbReference>
<keyword evidence="5 9" id="KW-0548">Nucleotidyltransferase</keyword>
<organism evidence="11 12">
    <name type="scientific">Dufourea novaeangliae</name>
    <name type="common">Sweat bee</name>
    <dbReference type="NCBI Taxonomy" id="178035"/>
    <lineage>
        <taxon>Eukaryota</taxon>
        <taxon>Metazoa</taxon>
        <taxon>Ecdysozoa</taxon>
        <taxon>Arthropoda</taxon>
        <taxon>Hexapoda</taxon>
        <taxon>Insecta</taxon>
        <taxon>Pterygota</taxon>
        <taxon>Neoptera</taxon>
        <taxon>Endopterygota</taxon>
        <taxon>Hymenoptera</taxon>
        <taxon>Apocrita</taxon>
        <taxon>Aculeata</taxon>
        <taxon>Apoidea</taxon>
        <taxon>Anthophila</taxon>
        <taxon>Halictidae</taxon>
        <taxon>Rophitinae</taxon>
        <taxon>Dufourea</taxon>
    </lineage>
</organism>
<accession>A0A154PDX1</accession>
<dbReference type="PROSITE" id="PS00489">
    <property type="entry name" value="RNA_POL_PHAGE_2"/>
    <property type="match status" value="1"/>
</dbReference>
<dbReference type="Proteomes" id="UP000076502">
    <property type="component" value="Unassembled WGS sequence"/>
</dbReference>
<dbReference type="InterPro" id="IPR029262">
    <property type="entry name" value="RPOL_N"/>
</dbReference>
<dbReference type="InterPro" id="IPR011990">
    <property type="entry name" value="TPR-like_helical_dom_sf"/>
</dbReference>
<comment type="function">
    <text evidence="9">DNA-dependent RNA polymerase catalyzes the transcription of DNA into RNA using the four ribonucleoside triphosphates as substrates.</text>
</comment>
<dbReference type="Gene3D" id="1.10.287.280">
    <property type="match status" value="1"/>
</dbReference>
<dbReference type="GO" id="GO:0003899">
    <property type="term" value="F:DNA-directed RNA polymerase activity"/>
    <property type="evidence" value="ECO:0007669"/>
    <property type="project" value="UniProtKB-EC"/>
</dbReference>
<evidence type="ECO:0000256" key="6">
    <source>
        <dbReference type="ARBA" id="ARBA00022946"/>
    </source>
</evidence>
<dbReference type="GO" id="GO:0001018">
    <property type="term" value="F:mitochondrial promoter sequence-specific DNA binding"/>
    <property type="evidence" value="ECO:0007669"/>
    <property type="project" value="TreeGrafter"/>
</dbReference>
<dbReference type="PANTHER" id="PTHR10102">
    <property type="entry name" value="DNA-DIRECTED RNA POLYMERASE, MITOCHONDRIAL"/>
    <property type="match status" value="1"/>
</dbReference>
<dbReference type="SUPFAM" id="SSF56672">
    <property type="entry name" value="DNA/RNA polymerases"/>
    <property type="match status" value="1"/>
</dbReference>
<dbReference type="InterPro" id="IPR002885">
    <property type="entry name" value="PPR_rpt"/>
</dbReference>
<dbReference type="EMBL" id="KQ434870">
    <property type="protein sequence ID" value="KZC09468.1"/>
    <property type="molecule type" value="Genomic_DNA"/>
</dbReference>
<protein>
    <recommendedName>
        <fullName evidence="2 9">DNA-directed RNA polymerase</fullName>
        <ecNumber evidence="2 9">2.7.7.6</ecNumber>
    </recommendedName>
</protein>
<evidence type="ECO:0000256" key="4">
    <source>
        <dbReference type="ARBA" id="ARBA00022679"/>
    </source>
</evidence>
<dbReference type="InterPro" id="IPR002092">
    <property type="entry name" value="DNA-dir_Rpol_phage-type"/>
</dbReference>
<dbReference type="GO" id="GO:0034245">
    <property type="term" value="C:mitochondrial DNA-directed RNA polymerase complex"/>
    <property type="evidence" value="ECO:0007669"/>
    <property type="project" value="TreeGrafter"/>
</dbReference>
<feature type="domain" description="DNA-directed RNA polymerase N-terminal" evidence="10">
    <location>
        <begin position="358"/>
        <end position="678"/>
    </location>
</feature>
<dbReference type="Gene3D" id="1.10.150.20">
    <property type="entry name" value="5' to 3' exonuclease, C-terminal subdomain"/>
    <property type="match status" value="1"/>
</dbReference>
<evidence type="ECO:0000256" key="1">
    <source>
        <dbReference type="ARBA" id="ARBA00009493"/>
    </source>
</evidence>
<evidence type="ECO:0000256" key="9">
    <source>
        <dbReference type="RuleBase" id="RU003805"/>
    </source>
</evidence>
<dbReference type="Gene3D" id="1.10.1320.10">
    <property type="entry name" value="DNA-directed RNA polymerase, N-terminal domain"/>
    <property type="match status" value="1"/>
</dbReference>
<evidence type="ECO:0000313" key="12">
    <source>
        <dbReference type="Proteomes" id="UP000076502"/>
    </source>
</evidence>
<comment type="similarity">
    <text evidence="1 9">Belongs to the phage and mitochondrial RNA polymerase family.</text>
</comment>
<proteinExistence type="inferred from homology"/>
<keyword evidence="3 9" id="KW-0240">DNA-directed RNA polymerase</keyword>
<reference evidence="11 12" key="1">
    <citation type="submission" date="2015-07" db="EMBL/GenBank/DDBJ databases">
        <title>The genome of Dufourea novaeangliae.</title>
        <authorList>
            <person name="Pan H."/>
            <person name="Kapheim K."/>
        </authorList>
    </citation>
    <scope>NUCLEOTIDE SEQUENCE [LARGE SCALE GENOMIC DNA]</scope>
    <source>
        <strain evidence="11">0120121106</strain>
        <tissue evidence="11">Whole body</tissue>
    </source>
</reference>
<dbReference type="Pfam" id="PF14700">
    <property type="entry name" value="RPOL_N"/>
    <property type="match status" value="1"/>
</dbReference>
<dbReference type="NCBIfam" id="TIGR00756">
    <property type="entry name" value="PPR"/>
    <property type="match status" value="1"/>
</dbReference>
<dbReference type="InterPro" id="IPR037159">
    <property type="entry name" value="RNA_POL_N_sf"/>
</dbReference>
<sequence>MYKLLAAKVTKRISLNGAIFMPKEAIMQSTMRLCSFCNFYHGKVSKLTNQTTSNKRATVQKIHASDISMMVGQDTMDKSHQSTDSSINEIPLRNSRKNDCISSKNENDLNIESIVEATASQEINSFNEFLNNEKAIDADEAADDSLFKLLENAKFQTEQNNSFYYNKYLTEHYIKNLLVHMEVYLSCGMVNKAYKTLLRYRKHVQNKSNKSQKMIGLYNIVLEAYASRNDVTKVLELYEMIKNDSLAPSEQTYVYLFDALGKNQQQHNQTDLLKKLWSEMTSNNISFNSIFNEAHFKHDQRENVLKTIRLLLPNFEPTYTKLDTKYKCELINKYPMMDNYQSPAKGIIKLEELKDYMKMQLQNEEDIEVLIESINSPPKNKKVVSAYRAKMKHFENYWKTVAAAAFKRNLKCLKANECFSYNNSLMVLHPFLEVLDSKQYVNAIIREVQKIARGSDAFSTDINSLHIELGIYIYTKYDLETKKQNGVLDKVVSIYQKYLEWYLHPENIEQFDNMNNRTVWEYIQRQEENIGTSINLTCSKWPLSVLISVGKFLYNIILNDLLVTPDLLKGQEIKSSIPAFYTLFRNKKTYLAEQIKPHPIVSKIYKESQLEILSFKSIFVPSYVPPFPWISVLRGGYIATETDFVRSPINTDTPMQKLQSTPLQQLHLVFDSLNQLSSIPWTINSRILDIIIKIFREGGSKELNIPQSISTLSFPPDLPSDASFEEKQERATAVSKHQQRKYEIYSIWCDTLYKLTIANHFRNKIFWLPHNIDFRGRVYPLPPHLNHLSSDVGRSILLFAKGKPLGPKGLDWLKLHVINLTSLKKSCSLKERLEYANENLDNILDSANNPLTGKMWWKESEEPWQTLACCMEIADALKAPDIEKYESRFPVHQDGSCNGLQHYAALGRDQIGAESVNLYPFDVPKDIYTTVTLLVEKNRKADAKNNVKIAQVLDGYIKRKVIKQTVMTTVYGVTKYGAKQQIVKQLKDIEQLPAEFLWPSGTYLTENTFSTLRSMFTSAREIQEWFRSCATVISLIRGEIVEWNTPLGFPVVQPYIKQDKTTKKGTATADTMKQKNAFAPNFIHSLDSAHMMLTSLHCQSAGVTYVSVHDCFWTHASSVDTMNKICREQFVALHTEPILENLSEFFIQRYLPILNTVKIKADMSPEKVHQIFINVPAKGSFDIKNVLSSTYFFS</sequence>
<dbReference type="InterPro" id="IPR046950">
    <property type="entry name" value="DNA-dir_Rpol_C_phage-type"/>
</dbReference>
<comment type="catalytic activity">
    <reaction evidence="8 9">
        <text>RNA(n) + a ribonucleoside 5'-triphosphate = RNA(n+1) + diphosphate</text>
        <dbReference type="Rhea" id="RHEA:21248"/>
        <dbReference type="Rhea" id="RHEA-COMP:14527"/>
        <dbReference type="Rhea" id="RHEA-COMP:17342"/>
        <dbReference type="ChEBI" id="CHEBI:33019"/>
        <dbReference type="ChEBI" id="CHEBI:61557"/>
        <dbReference type="ChEBI" id="CHEBI:140395"/>
        <dbReference type="EC" id="2.7.7.6"/>
    </reaction>
</comment>